<sequence>MEKGINLRIQEAKEDIAAAINKAQLPPGILLMILNEFVPQVQAQNAIAIANERKAYEEGEKKDGIQV</sequence>
<reference evidence="1 2" key="1">
    <citation type="submission" date="2015-06" db="EMBL/GenBank/DDBJ databases">
        <authorList>
            <person name="Wibberg Daniel"/>
        </authorList>
    </citation>
    <scope>NUCLEOTIDE SEQUENCE [LARGE SCALE GENOMIC DNA]</scope>
    <source>
        <strain evidence="1 2">T3/55T</strain>
    </source>
</reference>
<accession>A0A0H5SX45</accession>
<evidence type="ECO:0000313" key="2">
    <source>
        <dbReference type="Proteomes" id="UP000236497"/>
    </source>
</evidence>
<keyword evidence="2" id="KW-1185">Reference proteome</keyword>
<dbReference type="Proteomes" id="UP000236497">
    <property type="component" value="Unassembled WGS sequence"/>
</dbReference>
<dbReference type="RefSeq" id="WP_103203022.1">
    <property type="nucleotide sequence ID" value="NZ_CVTD020000017.1"/>
</dbReference>
<proteinExistence type="predicted"/>
<gene>
    <name evidence="1" type="ORF">HHT355_1718</name>
</gene>
<evidence type="ECO:0000313" key="1">
    <source>
        <dbReference type="EMBL" id="CRZ34918.1"/>
    </source>
</evidence>
<dbReference type="EMBL" id="CVTD020000017">
    <property type="protein sequence ID" value="CRZ34918.1"/>
    <property type="molecule type" value="Genomic_DNA"/>
</dbReference>
<dbReference type="AlphaFoldDB" id="A0A0H5SX45"/>
<protein>
    <submittedName>
        <fullName evidence="1">Uncharacterized protein</fullName>
    </submittedName>
</protein>
<organism evidence="1 2">
    <name type="scientific">Herbinix hemicellulosilytica</name>
    <dbReference type="NCBI Taxonomy" id="1564487"/>
    <lineage>
        <taxon>Bacteria</taxon>
        <taxon>Bacillati</taxon>
        <taxon>Bacillota</taxon>
        <taxon>Clostridia</taxon>
        <taxon>Lachnospirales</taxon>
        <taxon>Lachnospiraceae</taxon>
        <taxon>Herbinix</taxon>
    </lineage>
</organism>
<name>A0A0H5SX45_HERHM</name>